<evidence type="ECO:0000313" key="1">
    <source>
        <dbReference type="EMBL" id="QHU30626.1"/>
    </source>
</evidence>
<sequence>MTTLKQKKKAEKGKDKEDLVQVVKCNSCRTLLAITEYGFRKDGTTRYKTCIRCREETQEEKEKDKKKKERVTQVNKEMEVGMKYCKKCKDTLPISDFDTKSSGTPYVDCKKCRILKPKG</sequence>
<dbReference type="AlphaFoldDB" id="A0A6C0LI30"/>
<protein>
    <submittedName>
        <fullName evidence="1">Uncharacterized protein</fullName>
    </submittedName>
</protein>
<accession>A0A6C0LI30</accession>
<name>A0A6C0LI30_9ZZZZ</name>
<organism evidence="1">
    <name type="scientific">viral metagenome</name>
    <dbReference type="NCBI Taxonomy" id="1070528"/>
    <lineage>
        <taxon>unclassified sequences</taxon>
        <taxon>metagenomes</taxon>
        <taxon>organismal metagenomes</taxon>
    </lineage>
</organism>
<proteinExistence type="predicted"/>
<dbReference type="EMBL" id="MN740510">
    <property type="protein sequence ID" value="QHU30626.1"/>
    <property type="molecule type" value="Genomic_DNA"/>
</dbReference>
<reference evidence="1" key="1">
    <citation type="journal article" date="2020" name="Nature">
        <title>Giant virus diversity and host interactions through global metagenomics.</title>
        <authorList>
            <person name="Schulz F."/>
            <person name="Roux S."/>
            <person name="Paez-Espino D."/>
            <person name="Jungbluth S."/>
            <person name="Walsh D.A."/>
            <person name="Denef V.J."/>
            <person name="McMahon K.D."/>
            <person name="Konstantinidis K.T."/>
            <person name="Eloe-Fadrosh E.A."/>
            <person name="Kyrpides N.C."/>
            <person name="Woyke T."/>
        </authorList>
    </citation>
    <scope>NUCLEOTIDE SEQUENCE</scope>
    <source>
        <strain evidence="1">GVMAG-M-3300027833-19</strain>
    </source>
</reference>